<dbReference type="EMBL" id="CADCXV010000828">
    <property type="protein sequence ID" value="CAB0036773.1"/>
    <property type="molecule type" value="Genomic_DNA"/>
</dbReference>
<evidence type="ECO:0000313" key="2">
    <source>
        <dbReference type="Proteomes" id="UP000479190"/>
    </source>
</evidence>
<organism evidence="1 2">
    <name type="scientific">Trichogramma brassicae</name>
    <dbReference type="NCBI Taxonomy" id="86971"/>
    <lineage>
        <taxon>Eukaryota</taxon>
        <taxon>Metazoa</taxon>
        <taxon>Ecdysozoa</taxon>
        <taxon>Arthropoda</taxon>
        <taxon>Hexapoda</taxon>
        <taxon>Insecta</taxon>
        <taxon>Pterygota</taxon>
        <taxon>Neoptera</taxon>
        <taxon>Endopterygota</taxon>
        <taxon>Hymenoptera</taxon>
        <taxon>Apocrita</taxon>
        <taxon>Proctotrupomorpha</taxon>
        <taxon>Chalcidoidea</taxon>
        <taxon>Trichogrammatidae</taxon>
        <taxon>Trichogramma</taxon>
    </lineage>
</organism>
<keyword evidence="2" id="KW-1185">Reference proteome</keyword>
<reference evidence="1 2" key="1">
    <citation type="submission" date="2020-02" db="EMBL/GenBank/DDBJ databases">
        <authorList>
            <person name="Ferguson B K."/>
        </authorList>
    </citation>
    <scope>NUCLEOTIDE SEQUENCE [LARGE SCALE GENOMIC DNA]</scope>
</reference>
<dbReference type="Proteomes" id="UP000479190">
    <property type="component" value="Unassembled WGS sequence"/>
</dbReference>
<proteinExistence type="predicted"/>
<protein>
    <submittedName>
        <fullName evidence="1">Uncharacterized protein</fullName>
    </submittedName>
</protein>
<dbReference type="AlphaFoldDB" id="A0A6H5IG13"/>
<name>A0A6H5IG13_9HYME</name>
<accession>A0A6H5IG13</accession>
<sequence>MYVTCTQSVKLEPSSIRNNNHHNTATTRIRGLYQMKKISMLARDRARLIAGIRVRKQQPNARPRVYYFIDYDLSRRWLAFDEDQVRERTSAAQAAARASLQARVVPRAYCISI</sequence>
<gene>
    <name evidence="1" type="ORF">TBRA_LOCUS8625</name>
</gene>
<evidence type="ECO:0000313" key="1">
    <source>
        <dbReference type="EMBL" id="CAB0036773.1"/>
    </source>
</evidence>